<dbReference type="Gene3D" id="1.10.3290.10">
    <property type="entry name" value="Fido-like domain"/>
    <property type="match status" value="1"/>
</dbReference>
<accession>X1UL66</accession>
<protein>
    <submittedName>
        <fullName evidence="1">Uncharacterized protein</fullName>
    </submittedName>
</protein>
<dbReference type="EMBL" id="BARW01028963">
    <property type="protein sequence ID" value="GAJ04342.1"/>
    <property type="molecule type" value="Genomic_DNA"/>
</dbReference>
<organism evidence="1">
    <name type="scientific">marine sediment metagenome</name>
    <dbReference type="NCBI Taxonomy" id="412755"/>
    <lineage>
        <taxon>unclassified sequences</taxon>
        <taxon>metagenomes</taxon>
        <taxon>ecological metagenomes</taxon>
    </lineage>
</organism>
<sequence>MNNFTMVFVRKVKSKNKEYWILVHSVRKEKKMTQKTKYIGKTLPPKARLERLKKEFLVQLTKDKFKFLSKEDIKKIEKKKTEYVNEIKKLSSLEKEKRLKEFIIRYTYDSSKLSGIDVTLRQTSLILREGIMPKNFKNIRTAKELENHEKGIIAITKYKGVLNIRFMQKIHKILFAGVDDSIAGKLRS</sequence>
<dbReference type="InterPro" id="IPR036597">
    <property type="entry name" value="Fido-like_dom_sf"/>
</dbReference>
<gene>
    <name evidence="1" type="ORF">S12H4_46637</name>
</gene>
<reference evidence="1" key="1">
    <citation type="journal article" date="2014" name="Front. Microbiol.">
        <title>High frequency of phylogenetically diverse reductive dehalogenase-homologous genes in deep subseafloor sedimentary metagenomes.</title>
        <authorList>
            <person name="Kawai M."/>
            <person name="Futagami T."/>
            <person name="Toyoda A."/>
            <person name="Takaki Y."/>
            <person name="Nishi S."/>
            <person name="Hori S."/>
            <person name="Arai W."/>
            <person name="Tsubouchi T."/>
            <person name="Morono Y."/>
            <person name="Uchiyama I."/>
            <person name="Ito T."/>
            <person name="Fujiyama A."/>
            <person name="Inagaki F."/>
            <person name="Takami H."/>
        </authorList>
    </citation>
    <scope>NUCLEOTIDE SEQUENCE</scope>
    <source>
        <strain evidence="1">Expedition CK06-06</strain>
    </source>
</reference>
<dbReference type="AlphaFoldDB" id="X1UL66"/>
<proteinExistence type="predicted"/>
<comment type="caution">
    <text evidence="1">The sequence shown here is derived from an EMBL/GenBank/DDBJ whole genome shotgun (WGS) entry which is preliminary data.</text>
</comment>
<evidence type="ECO:0000313" key="1">
    <source>
        <dbReference type="EMBL" id="GAJ04342.1"/>
    </source>
</evidence>
<name>X1UL66_9ZZZZ</name>
<feature type="non-terminal residue" evidence="1">
    <location>
        <position position="188"/>
    </location>
</feature>